<reference evidence="3" key="1">
    <citation type="journal article" date="2017" name="Nat. Ecol. Evol.">
        <title>Genome expansion and lineage-specific genetic innovations in the forest pathogenic fungi Armillaria.</title>
        <authorList>
            <person name="Sipos G."/>
            <person name="Prasanna A.N."/>
            <person name="Walter M.C."/>
            <person name="O'Connor E."/>
            <person name="Balint B."/>
            <person name="Krizsan K."/>
            <person name="Kiss B."/>
            <person name="Hess J."/>
            <person name="Varga T."/>
            <person name="Slot J."/>
            <person name="Riley R."/>
            <person name="Boka B."/>
            <person name="Rigling D."/>
            <person name="Barry K."/>
            <person name="Lee J."/>
            <person name="Mihaltcheva S."/>
            <person name="LaButti K."/>
            <person name="Lipzen A."/>
            <person name="Waldron R."/>
            <person name="Moloney N.M."/>
            <person name="Sperisen C."/>
            <person name="Kredics L."/>
            <person name="Vagvoelgyi C."/>
            <person name="Patrignani A."/>
            <person name="Fitzpatrick D."/>
            <person name="Nagy I."/>
            <person name="Doyle S."/>
            <person name="Anderson J.B."/>
            <person name="Grigoriev I.V."/>
            <person name="Gueldener U."/>
            <person name="Muensterkoetter M."/>
            <person name="Nagy L.G."/>
        </authorList>
    </citation>
    <scope>NUCLEOTIDE SEQUENCE [LARGE SCALE GENOMIC DNA]</scope>
    <source>
        <strain evidence="3">28-4</strain>
    </source>
</reference>
<keyword evidence="3" id="KW-1185">Reference proteome</keyword>
<dbReference type="AlphaFoldDB" id="A0A2H3B927"/>
<accession>A0A2H3B927</accession>
<keyword evidence="1" id="KW-0812">Transmembrane</keyword>
<dbReference type="Proteomes" id="UP000218334">
    <property type="component" value="Unassembled WGS sequence"/>
</dbReference>
<proteinExistence type="predicted"/>
<keyword evidence="1" id="KW-0472">Membrane</keyword>
<evidence type="ECO:0000313" key="2">
    <source>
        <dbReference type="EMBL" id="PBK66180.1"/>
    </source>
</evidence>
<protein>
    <submittedName>
        <fullName evidence="2">Uncharacterized protein</fullName>
    </submittedName>
</protein>
<evidence type="ECO:0000256" key="1">
    <source>
        <dbReference type="SAM" id="Phobius"/>
    </source>
</evidence>
<organism evidence="2 3">
    <name type="scientific">Armillaria solidipes</name>
    <dbReference type="NCBI Taxonomy" id="1076256"/>
    <lineage>
        <taxon>Eukaryota</taxon>
        <taxon>Fungi</taxon>
        <taxon>Dikarya</taxon>
        <taxon>Basidiomycota</taxon>
        <taxon>Agaricomycotina</taxon>
        <taxon>Agaricomycetes</taxon>
        <taxon>Agaricomycetidae</taxon>
        <taxon>Agaricales</taxon>
        <taxon>Marasmiineae</taxon>
        <taxon>Physalacriaceae</taxon>
        <taxon>Armillaria</taxon>
    </lineage>
</organism>
<name>A0A2H3B927_9AGAR</name>
<gene>
    <name evidence="2" type="ORF">ARMSODRAFT_371983</name>
</gene>
<sequence length="90" mass="10115">MSPGARTTETHLGVTLSTLVATRTLNLASADSTSALWLSSYHIPWLRTSATRMNERLIHRERVLLVLLRFLLPLAFVFVSMISDDARLYA</sequence>
<feature type="transmembrane region" description="Helical" evidence="1">
    <location>
        <begin position="63"/>
        <end position="82"/>
    </location>
</feature>
<keyword evidence="1" id="KW-1133">Transmembrane helix</keyword>
<dbReference type="EMBL" id="KZ293442">
    <property type="protein sequence ID" value="PBK66180.1"/>
    <property type="molecule type" value="Genomic_DNA"/>
</dbReference>
<evidence type="ECO:0000313" key="3">
    <source>
        <dbReference type="Proteomes" id="UP000218334"/>
    </source>
</evidence>